<dbReference type="Proteomes" id="UP000029533">
    <property type="component" value="Unassembled WGS sequence"/>
</dbReference>
<proteinExistence type="predicted"/>
<dbReference type="Pfam" id="PF04074">
    <property type="entry name" value="DUF386"/>
    <property type="match status" value="1"/>
</dbReference>
<comment type="caution">
    <text evidence="1">The sequence shown here is derived from an EMBL/GenBank/DDBJ whole genome shotgun (WGS) entry which is preliminary data.</text>
</comment>
<sequence length="148" mass="17394">MIIADLESCRRYYALHEQMEELFRYIRNRDFSCQAPGRITLLGNKLFINLDEVELKSKEEQHLEFHQRYIDVQIPLLKEEVMGWSPINLLGNPDIAYDSEKDCGFYKRSGHEYFKVKPGQFTIFFPEDAHAPIIGEGRQKKLVAKIKV</sequence>
<protein>
    <submittedName>
        <fullName evidence="1">YhcH/YjgK/YiaL family protein</fullName>
    </submittedName>
</protein>
<dbReference type="InterPro" id="IPR004375">
    <property type="entry name" value="NanQ/TabA/YiaL"/>
</dbReference>
<dbReference type="PANTHER" id="PTHR34986:SF1">
    <property type="entry name" value="PROTEIN YIAL"/>
    <property type="match status" value="1"/>
</dbReference>
<dbReference type="InterPro" id="IPR037012">
    <property type="entry name" value="NanQ/TabA/YiaL_sf"/>
</dbReference>
<dbReference type="PANTHER" id="PTHR34986">
    <property type="entry name" value="EVOLVED BETA-GALACTOSIDASE SUBUNIT BETA"/>
    <property type="match status" value="1"/>
</dbReference>
<organism evidence="1 2">
    <name type="scientific">Prevotella histicola JCM 15637 = DNF00424</name>
    <dbReference type="NCBI Taxonomy" id="1236504"/>
    <lineage>
        <taxon>Bacteria</taxon>
        <taxon>Pseudomonadati</taxon>
        <taxon>Bacteroidota</taxon>
        <taxon>Bacteroidia</taxon>
        <taxon>Bacteroidales</taxon>
        <taxon>Prevotellaceae</taxon>
        <taxon>Prevotella</taxon>
    </lineage>
</organism>
<dbReference type="EMBL" id="JRNJ01000081">
    <property type="protein sequence ID" value="KGF25398.1"/>
    <property type="molecule type" value="Genomic_DNA"/>
</dbReference>
<evidence type="ECO:0000313" key="2">
    <source>
        <dbReference type="Proteomes" id="UP000029533"/>
    </source>
</evidence>
<evidence type="ECO:0000313" key="1">
    <source>
        <dbReference type="EMBL" id="KGF25398.1"/>
    </source>
</evidence>
<gene>
    <name evidence="1" type="ORF">HMPREF2132_09590</name>
</gene>
<dbReference type="SUPFAM" id="SSF51197">
    <property type="entry name" value="Clavaminate synthase-like"/>
    <property type="match status" value="1"/>
</dbReference>
<accession>A0AAW3FCQ5</accession>
<reference evidence="1 2" key="1">
    <citation type="submission" date="2014-07" db="EMBL/GenBank/DDBJ databases">
        <authorList>
            <person name="McCorrison J."/>
            <person name="Sanka R."/>
            <person name="Torralba M."/>
            <person name="Gillis M."/>
            <person name="Haft D.H."/>
            <person name="Methe B."/>
            <person name="Sutton G."/>
            <person name="Nelson K.E."/>
        </authorList>
    </citation>
    <scope>NUCLEOTIDE SEQUENCE [LARGE SCALE GENOMIC DNA]</scope>
    <source>
        <strain evidence="1 2">DNF00424</strain>
    </source>
</reference>
<dbReference type="RefSeq" id="WP_036870650.1">
    <property type="nucleotide sequence ID" value="NZ_JRNJ01000081.1"/>
</dbReference>
<dbReference type="AlphaFoldDB" id="A0AAW3FCQ5"/>
<dbReference type="Gene3D" id="2.60.120.370">
    <property type="entry name" value="YhcH/YjgK/YiaL"/>
    <property type="match status" value="1"/>
</dbReference>
<dbReference type="GO" id="GO:0005829">
    <property type="term" value="C:cytosol"/>
    <property type="evidence" value="ECO:0007669"/>
    <property type="project" value="TreeGrafter"/>
</dbReference>
<name>A0AAW3FCQ5_9BACT</name>
<dbReference type="NCBIfam" id="TIGR00022">
    <property type="entry name" value="YhcH/YjgK/YiaL family protein"/>
    <property type="match status" value="1"/>
</dbReference>